<dbReference type="EMBL" id="CP047616">
    <property type="protein sequence ID" value="QIW54181.1"/>
    <property type="molecule type" value="Genomic_DNA"/>
</dbReference>
<dbReference type="PANTHER" id="PTHR20842">
    <property type="entry name" value="PROTEASE S51 ALPHA-ASPARTYL DIPEPTIDASE"/>
    <property type="match status" value="1"/>
</dbReference>
<keyword evidence="5" id="KW-0315">Glutamine amidotransferase</keyword>
<dbReference type="GeneID" id="93295495"/>
<sequence>MKKLFLSSSFDDVANRLPAFIGEKLAGKVVTFIPTANVPQDYDGYVLSAKAAFESLGLTIDELEVSTASPSDIQSKLTQNDYIYVSGGNSFFLLQELKRTGADQLIIDQINQGKLYIGESAGSIITSPDIAYISAMDSTKKAPNLTSTEGLNLVDFYTLPHATNEPFEEEAQEIIAAYGNKIKLKPISNDQVIMVLGDTIRVS</sequence>
<dbReference type="GO" id="GO:0008236">
    <property type="term" value="F:serine-type peptidase activity"/>
    <property type="evidence" value="ECO:0007669"/>
    <property type="project" value="UniProtKB-KW"/>
</dbReference>
<dbReference type="Pfam" id="PF03575">
    <property type="entry name" value="Peptidase_S51"/>
    <property type="match status" value="1"/>
</dbReference>
<evidence type="ECO:0000256" key="3">
    <source>
        <dbReference type="ARBA" id="ARBA00022801"/>
    </source>
</evidence>
<dbReference type="PANTHER" id="PTHR20842:SF0">
    <property type="entry name" value="ALPHA-ASPARTYL DIPEPTIDASE"/>
    <property type="match status" value="1"/>
</dbReference>
<proteinExistence type="inferred from homology"/>
<dbReference type="GO" id="GO:0006508">
    <property type="term" value="P:proteolysis"/>
    <property type="evidence" value="ECO:0007669"/>
    <property type="project" value="UniProtKB-KW"/>
</dbReference>
<dbReference type="RefSeq" id="WP_061773991.1">
    <property type="nucleotide sequence ID" value="NZ_BAAAXH010000085.1"/>
</dbReference>
<reference evidence="5 6" key="1">
    <citation type="submission" date="2019-12" db="EMBL/GenBank/DDBJ databases">
        <title>Whole genome sequences of Lactococcus raffinolactis strains isolated from sewage.</title>
        <authorList>
            <person name="Ybazeta G."/>
            <person name="Ross M."/>
            <person name="Brabant-Kirwan D."/>
            <person name="Saleh M."/>
            <person name="Dillon J.A."/>
            <person name="Splinter K."/>
            <person name="Nokhbeh R."/>
        </authorList>
    </citation>
    <scope>NUCLEOTIDE SEQUENCE [LARGE SCALE GENOMIC DNA]</scope>
    <source>
        <strain evidence="5 6">Lr_19_5</strain>
    </source>
</reference>
<dbReference type="OrthoDB" id="9778515at2"/>
<keyword evidence="4" id="KW-0720">Serine protease</keyword>
<gene>
    <name evidence="5" type="ORF">GU336_08520</name>
</gene>
<dbReference type="SUPFAM" id="SSF52317">
    <property type="entry name" value="Class I glutamine amidotransferase-like"/>
    <property type="match status" value="1"/>
</dbReference>
<organism evidence="5 6">
    <name type="scientific">Pseudolactococcus raffinolactis</name>
    <dbReference type="NCBI Taxonomy" id="1366"/>
    <lineage>
        <taxon>Bacteria</taxon>
        <taxon>Bacillati</taxon>
        <taxon>Bacillota</taxon>
        <taxon>Bacilli</taxon>
        <taxon>Lactobacillales</taxon>
        <taxon>Streptococcaceae</taxon>
        <taxon>Pseudolactococcus</taxon>
    </lineage>
</organism>
<dbReference type="AlphaFoldDB" id="A0A2A5SGC5"/>
<keyword evidence="5" id="KW-0808">Transferase</keyword>
<evidence type="ECO:0000256" key="2">
    <source>
        <dbReference type="ARBA" id="ARBA00022670"/>
    </source>
</evidence>
<accession>A0A2A5SGC5</accession>
<keyword evidence="2" id="KW-0645">Protease</keyword>
<evidence type="ECO:0000256" key="1">
    <source>
        <dbReference type="ARBA" id="ARBA00006534"/>
    </source>
</evidence>
<protein>
    <submittedName>
        <fullName evidence="5">Type 1 glutamine amidotransferase-like domain-containing protein</fullName>
    </submittedName>
</protein>
<evidence type="ECO:0000313" key="6">
    <source>
        <dbReference type="Proteomes" id="UP000501945"/>
    </source>
</evidence>
<dbReference type="Proteomes" id="UP000501945">
    <property type="component" value="Chromosome"/>
</dbReference>
<dbReference type="FunFam" id="3.40.50.880:FF:000094">
    <property type="entry name" value="Uncharacterized peptidase Lmo0363"/>
    <property type="match status" value="1"/>
</dbReference>
<dbReference type="InterPro" id="IPR029062">
    <property type="entry name" value="Class_I_gatase-like"/>
</dbReference>
<keyword evidence="3" id="KW-0378">Hydrolase</keyword>
<dbReference type="InterPro" id="IPR005320">
    <property type="entry name" value="Peptidase_S51"/>
</dbReference>
<dbReference type="Gene3D" id="3.40.50.880">
    <property type="match status" value="1"/>
</dbReference>
<name>A0A2A5SGC5_9LACT</name>
<evidence type="ECO:0000256" key="4">
    <source>
        <dbReference type="ARBA" id="ARBA00022825"/>
    </source>
</evidence>
<comment type="similarity">
    <text evidence="1">Belongs to the peptidase S51 family.</text>
</comment>
<dbReference type="GO" id="GO:0016740">
    <property type="term" value="F:transferase activity"/>
    <property type="evidence" value="ECO:0007669"/>
    <property type="project" value="UniProtKB-KW"/>
</dbReference>
<evidence type="ECO:0000313" key="5">
    <source>
        <dbReference type="EMBL" id="QIW54181.1"/>
    </source>
</evidence>